<dbReference type="PANTHER" id="PTHR42791:SF14">
    <property type="entry name" value="N-ACETYLTRANSFERASE DOMAIN-CONTAINING PROTEIN"/>
    <property type="match status" value="1"/>
</dbReference>
<dbReference type="Pfam" id="PF00583">
    <property type="entry name" value="Acetyltransf_1"/>
    <property type="match status" value="1"/>
</dbReference>
<dbReference type="InterPro" id="IPR052523">
    <property type="entry name" value="Trichothecene_AcTrans"/>
</dbReference>
<gene>
    <name evidence="2" type="ORF">B0J12DRAFT_682515</name>
</gene>
<comment type="caution">
    <text evidence="2">The sequence shown here is derived from an EMBL/GenBank/DDBJ whole genome shotgun (WGS) entry which is preliminary data.</text>
</comment>
<evidence type="ECO:0000313" key="3">
    <source>
        <dbReference type="Proteomes" id="UP000774617"/>
    </source>
</evidence>
<feature type="domain" description="N-acetyltransferase" evidence="1">
    <location>
        <begin position="3"/>
        <end position="210"/>
    </location>
</feature>
<dbReference type="InterPro" id="IPR000182">
    <property type="entry name" value="GNAT_dom"/>
</dbReference>
<proteinExistence type="predicted"/>
<name>A0ABQ8FVN0_9PEZI</name>
<dbReference type="SUPFAM" id="SSF55729">
    <property type="entry name" value="Acyl-CoA N-acyltransferases (Nat)"/>
    <property type="match status" value="1"/>
</dbReference>
<protein>
    <submittedName>
        <fullName evidence="2">Acyl-CoA N-acyltransferase</fullName>
    </submittedName>
</protein>
<dbReference type="PROSITE" id="PS51186">
    <property type="entry name" value="GNAT"/>
    <property type="match status" value="1"/>
</dbReference>
<organism evidence="2 3">
    <name type="scientific">Macrophomina phaseolina</name>
    <dbReference type="NCBI Taxonomy" id="35725"/>
    <lineage>
        <taxon>Eukaryota</taxon>
        <taxon>Fungi</taxon>
        <taxon>Dikarya</taxon>
        <taxon>Ascomycota</taxon>
        <taxon>Pezizomycotina</taxon>
        <taxon>Dothideomycetes</taxon>
        <taxon>Dothideomycetes incertae sedis</taxon>
        <taxon>Botryosphaeriales</taxon>
        <taxon>Botryosphaeriaceae</taxon>
        <taxon>Macrophomina</taxon>
    </lineage>
</organism>
<dbReference type="PANTHER" id="PTHR42791">
    <property type="entry name" value="GNAT FAMILY ACETYLTRANSFERASE"/>
    <property type="match status" value="1"/>
</dbReference>
<accession>A0ABQ8FVN0</accession>
<reference evidence="2 3" key="1">
    <citation type="journal article" date="2021" name="Nat. Commun.">
        <title>Genetic determinants of endophytism in the Arabidopsis root mycobiome.</title>
        <authorList>
            <person name="Mesny F."/>
            <person name="Miyauchi S."/>
            <person name="Thiergart T."/>
            <person name="Pickel B."/>
            <person name="Atanasova L."/>
            <person name="Karlsson M."/>
            <person name="Huettel B."/>
            <person name="Barry K.W."/>
            <person name="Haridas S."/>
            <person name="Chen C."/>
            <person name="Bauer D."/>
            <person name="Andreopoulos W."/>
            <person name="Pangilinan J."/>
            <person name="LaButti K."/>
            <person name="Riley R."/>
            <person name="Lipzen A."/>
            <person name="Clum A."/>
            <person name="Drula E."/>
            <person name="Henrissat B."/>
            <person name="Kohler A."/>
            <person name="Grigoriev I.V."/>
            <person name="Martin F.M."/>
            <person name="Hacquard S."/>
        </authorList>
    </citation>
    <scope>NUCLEOTIDE SEQUENCE [LARGE SCALE GENOMIC DNA]</scope>
    <source>
        <strain evidence="2 3">MPI-SDFR-AT-0080</strain>
    </source>
</reference>
<dbReference type="InterPro" id="IPR016181">
    <property type="entry name" value="Acyl_CoA_acyltransferase"/>
</dbReference>
<sequence>MPLEIRPLEEADVPTMVHITSISLNSSGILRLMHDDPPHPRYVEQRLDKVRQTLSKPTAHLLKVVDTDNNDEIVACAHWEIYANGRSDEQLKELEQPFEPLEEERERFGQVQRDFFGSYLTRVRRELGKTPHYFLNLLITHPNHYRRGAGSMLIRWGTQKADNAGLICFLEASQAGRPLYKRHGFEDRETTEFDLAKYGGTGVDKNTTMIRQPVKN</sequence>
<evidence type="ECO:0000313" key="2">
    <source>
        <dbReference type="EMBL" id="KAH7030041.1"/>
    </source>
</evidence>
<dbReference type="Gene3D" id="3.40.630.30">
    <property type="match status" value="1"/>
</dbReference>
<keyword evidence="3" id="KW-1185">Reference proteome</keyword>
<evidence type="ECO:0000259" key="1">
    <source>
        <dbReference type="PROSITE" id="PS51186"/>
    </source>
</evidence>
<dbReference type="EMBL" id="JAGTJR010000046">
    <property type="protein sequence ID" value="KAH7030041.1"/>
    <property type="molecule type" value="Genomic_DNA"/>
</dbReference>
<dbReference type="Proteomes" id="UP000774617">
    <property type="component" value="Unassembled WGS sequence"/>
</dbReference>